<dbReference type="AlphaFoldDB" id="A0A0F9AFM6"/>
<accession>A0A0F9AFM6</accession>
<reference evidence="2" key="1">
    <citation type="journal article" date="2015" name="Nature">
        <title>Complex archaea that bridge the gap between prokaryotes and eukaryotes.</title>
        <authorList>
            <person name="Spang A."/>
            <person name="Saw J.H."/>
            <person name="Jorgensen S.L."/>
            <person name="Zaremba-Niedzwiedzka K."/>
            <person name="Martijn J."/>
            <person name="Lind A.E."/>
            <person name="van Eijk R."/>
            <person name="Schleper C."/>
            <person name="Guy L."/>
            <person name="Ettema T.J."/>
        </authorList>
    </citation>
    <scope>NUCLEOTIDE SEQUENCE</scope>
</reference>
<protein>
    <recommendedName>
        <fullName evidence="1">RNA ligase domain-containing protein</fullName>
    </recommendedName>
</protein>
<organism evidence="2">
    <name type="scientific">marine sediment metagenome</name>
    <dbReference type="NCBI Taxonomy" id="412755"/>
    <lineage>
        <taxon>unclassified sequences</taxon>
        <taxon>metagenomes</taxon>
        <taxon>ecological metagenomes</taxon>
    </lineage>
</organism>
<dbReference type="Gene3D" id="3.30.1490.70">
    <property type="match status" value="1"/>
</dbReference>
<sequence length="223" mass="25262">MTPKSLSVGKKYHKISGLYKRDDKGRFLSEFSKPEFEYLYHSSWEWTEKVDGTNMRIKLFNGGFEIRGKSDKSQLVPDLIQNMKAMMETAEALEAWSLDIAHQPLTLYGEGYGPGIQKDGGLYRADKGFILFDVLRGGRFLERQLVEEIAVDLDIPIVPHVMSGSIAVAIEYLTTSPLSIVAQRGTDDRVMEGLVGIPEVPLYNQWGERVIVKLKVKDHNRIK</sequence>
<proteinExistence type="predicted"/>
<dbReference type="EMBL" id="LAZR01042917">
    <property type="protein sequence ID" value="KKL08339.1"/>
    <property type="molecule type" value="Genomic_DNA"/>
</dbReference>
<comment type="caution">
    <text evidence="2">The sequence shown here is derived from an EMBL/GenBank/DDBJ whole genome shotgun (WGS) entry which is preliminary data.</text>
</comment>
<dbReference type="SUPFAM" id="SSF56091">
    <property type="entry name" value="DNA ligase/mRNA capping enzyme, catalytic domain"/>
    <property type="match status" value="1"/>
</dbReference>
<dbReference type="InterPro" id="IPR021122">
    <property type="entry name" value="RNA_ligase_dom_REL/Rnl2"/>
</dbReference>
<dbReference type="Gene3D" id="3.30.470.30">
    <property type="entry name" value="DNA ligase/mRNA capping enzyme"/>
    <property type="match status" value="1"/>
</dbReference>
<evidence type="ECO:0000259" key="1">
    <source>
        <dbReference type="Pfam" id="PF09414"/>
    </source>
</evidence>
<name>A0A0F9AFM6_9ZZZZ</name>
<dbReference type="Pfam" id="PF09414">
    <property type="entry name" value="RNA_ligase"/>
    <property type="match status" value="1"/>
</dbReference>
<gene>
    <name evidence="2" type="ORF">LCGC14_2576880</name>
</gene>
<feature type="domain" description="RNA ligase" evidence="1">
    <location>
        <begin position="44"/>
        <end position="214"/>
    </location>
</feature>
<evidence type="ECO:0000313" key="2">
    <source>
        <dbReference type="EMBL" id="KKL08339.1"/>
    </source>
</evidence>